<evidence type="ECO:0008006" key="4">
    <source>
        <dbReference type="Google" id="ProtNLM"/>
    </source>
</evidence>
<proteinExistence type="predicted"/>
<reference evidence="2 3" key="1">
    <citation type="submission" date="2019-06" db="EMBL/GenBank/DDBJ databases">
        <title>Sequencing the genomes of 1000 actinobacteria strains.</title>
        <authorList>
            <person name="Klenk H.-P."/>
        </authorList>
    </citation>
    <scope>NUCLEOTIDE SEQUENCE [LARGE SCALE GENOMIC DNA]</scope>
    <source>
        <strain evidence="2 3">DSM 43866</strain>
    </source>
</reference>
<dbReference type="RefSeq" id="WP_122978002.1">
    <property type="nucleotide sequence ID" value="NZ_BOMX01000128.1"/>
</dbReference>
<name>A0A561VJ44_ACTTI</name>
<keyword evidence="1" id="KW-0472">Membrane</keyword>
<dbReference type="OrthoDB" id="5184981at2"/>
<accession>A0A561VJ44</accession>
<dbReference type="AlphaFoldDB" id="A0A561VJ44"/>
<keyword evidence="3" id="KW-1185">Reference proteome</keyword>
<keyword evidence="1" id="KW-0812">Transmembrane</keyword>
<evidence type="ECO:0000313" key="2">
    <source>
        <dbReference type="EMBL" id="TWG11651.1"/>
    </source>
</evidence>
<gene>
    <name evidence="2" type="ORF">FHX34_106381</name>
</gene>
<sequence>MVPSPSTYPPTTRRAGWPSTWWWFLVPLCSFGLGAFAMILLGARKLRSRRNVYAGGAFLVVTLALFCGIGLTSDSDPNTEPSAAGAVFSLAYVVVVWWGGTAYTAILQHLAGKLDPPRPVAPVPPPHSPDRAVAAAARRAARRQEARNLLVSDPAMAWELRIGRPDLANRQYDDGGLVDVNHVPAQWLAYALQIPQALAEDIVRARDSAPGGLTSAEELLIHSRQLTPDQLAMIRDLLIFRPL</sequence>
<feature type="transmembrane region" description="Helical" evidence="1">
    <location>
        <begin position="52"/>
        <end position="71"/>
    </location>
</feature>
<dbReference type="InterPro" id="IPR010994">
    <property type="entry name" value="RuvA_2-like"/>
</dbReference>
<comment type="caution">
    <text evidence="2">The sequence shown here is derived from an EMBL/GenBank/DDBJ whole genome shotgun (WGS) entry which is preliminary data.</text>
</comment>
<organism evidence="2 3">
    <name type="scientific">Actinoplanes teichomyceticus</name>
    <dbReference type="NCBI Taxonomy" id="1867"/>
    <lineage>
        <taxon>Bacteria</taxon>
        <taxon>Bacillati</taxon>
        <taxon>Actinomycetota</taxon>
        <taxon>Actinomycetes</taxon>
        <taxon>Micromonosporales</taxon>
        <taxon>Micromonosporaceae</taxon>
        <taxon>Actinoplanes</taxon>
    </lineage>
</organism>
<evidence type="ECO:0000313" key="3">
    <source>
        <dbReference type="Proteomes" id="UP000320239"/>
    </source>
</evidence>
<evidence type="ECO:0000256" key="1">
    <source>
        <dbReference type="SAM" id="Phobius"/>
    </source>
</evidence>
<dbReference type="Proteomes" id="UP000320239">
    <property type="component" value="Unassembled WGS sequence"/>
</dbReference>
<keyword evidence="1" id="KW-1133">Transmembrane helix</keyword>
<feature type="transmembrane region" description="Helical" evidence="1">
    <location>
        <begin position="83"/>
        <end position="106"/>
    </location>
</feature>
<dbReference type="EMBL" id="VIWY01000006">
    <property type="protein sequence ID" value="TWG11651.1"/>
    <property type="molecule type" value="Genomic_DNA"/>
</dbReference>
<protein>
    <recommendedName>
        <fullName evidence="4">Helix-hairpin-helix protein</fullName>
    </recommendedName>
</protein>
<dbReference type="SUPFAM" id="SSF47781">
    <property type="entry name" value="RuvA domain 2-like"/>
    <property type="match status" value="1"/>
</dbReference>
<feature type="transmembrane region" description="Helical" evidence="1">
    <location>
        <begin position="20"/>
        <end position="40"/>
    </location>
</feature>